<dbReference type="RefSeq" id="XP_026658730.2">
    <property type="nucleotide sequence ID" value="XM_026802929.2"/>
</dbReference>
<evidence type="ECO:0000313" key="5">
    <source>
        <dbReference type="RefSeq" id="XP_038985063.1"/>
    </source>
</evidence>
<dbReference type="RefSeq" id="XP_038985063.1">
    <property type="nucleotide sequence ID" value="XM_039129135.1"/>
</dbReference>
<name>A0A8B8J1P9_PHODC</name>
<dbReference type="Proteomes" id="UP000228380">
    <property type="component" value="Chromosome 8"/>
</dbReference>
<sequence>MANVGTRGKKAISRSVQTDANQGGEEAVILDAVATGVFSTQEKLNLDEKQAVDESATTEDASVLQVKPDGLGLATETQKEEVANAEVVKEDCQVLQNQPELEDSGTGEGDNVDKSTHRNSEDEKQVMNESIADDASTLQAKTDGLGLTTENQKENVADMEQKCATEISKKDDTVLEPVDGGHGASLMASILESAMSQEGTMQTQLSSSEKLGDITVEIEKQQNDEQIISYLRSEVECRKAANSQLRFEAAEVSRRFGDAKMNLERLKKILKDKDLAQDWMSSATVAHALRNQTATKDAEEPGQQSKGLEKKLSLAQQVQIRTQKQTSDMPSEIKAKEAENSNLSCKSSNIKKEMDAEIKYLVAKINKQNQEIDSLSKNNDELLEQYEAEKAKNEKIENLLNEYKEKMIKDQNILSEANCDMHKALTLMEEQQSMMKCVAESMVAAISDELQTLETVFEEHCELILWQLSNCTKEIQMEKQKALPLLRGYKRTMNQNDVLISTFLSTDITNMVLRETNWAMDERLEEDGRLLERHLNSQHDLEKLKNKVETREKELEARNEEMQEDIRQMKNAVDYYRERYHRLYTKYHPRERLPT</sequence>
<evidence type="ECO:0000313" key="4">
    <source>
        <dbReference type="RefSeq" id="XP_026658730.2"/>
    </source>
</evidence>
<feature type="region of interest" description="Disordered" evidence="2">
    <location>
        <begin position="320"/>
        <end position="344"/>
    </location>
</feature>
<protein>
    <submittedName>
        <fullName evidence="4 5">COP1-interactive protein 1-like</fullName>
    </submittedName>
</protein>
<dbReference type="GeneID" id="113462457"/>
<accession>A0A8B8J1P9</accession>
<dbReference type="OrthoDB" id="10378347at2759"/>
<evidence type="ECO:0000256" key="2">
    <source>
        <dbReference type="SAM" id="MobiDB-lite"/>
    </source>
</evidence>
<evidence type="ECO:0000313" key="3">
    <source>
        <dbReference type="Proteomes" id="UP000228380"/>
    </source>
</evidence>
<reference evidence="3" key="1">
    <citation type="journal article" date="2019" name="Nat. Commun.">
        <title>Genome-wide association mapping of date palm fruit traits.</title>
        <authorList>
            <person name="Hazzouri K.M."/>
            <person name="Gros-Balthazard M."/>
            <person name="Flowers J.M."/>
            <person name="Copetti D."/>
            <person name="Lemansour A."/>
            <person name="Lebrun M."/>
            <person name="Masmoudi K."/>
            <person name="Ferrand S."/>
            <person name="Dhar M.I."/>
            <person name="Fresquez Z.A."/>
            <person name="Rosas U."/>
            <person name="Zhang J."/>
            <person name="Talag J."/>
            <person name="Lee S."/>
            <person name="Kudrna D."/>
            <person name="Powell R.F."/>
            <person name="Leitch I.J."/>
            <person name="Krueger R.R."/>
            <person name="Wing R.A."/>
            <person name="Amiri K.M.A."/>
            <person name="Purugganan M.D."/>
        </authorList>
    </citation>
    <scope>NUCLEOTIDE SEQUENCE [LARGE SCALE GENOMIC DNA]</scope>
    <source>
        <strain evidence="3">cv. Khalas</strain>
    </source>
</reference>
<dbReference type="KEGG" id="pda:113462457"/>
<evidence type="ECO:0000256" key="1">
    <source>
        <dbReference type="SAM" id="Coils"/>
    </source>
</evidence>
<organism evidence="3 4">
    <name type="scientific">Phoenix dactylifera</name>
    <name type="common">Date palm</name>
    <dbReference type="NCBI Taxonomy" id="42345"/>
    <lineage>
        <taxon>Eukaryota</taxon>
        <taxon>Viridiplantae</taxon>
        <taxon>Streptophyta</taxon>
        <taxon>Embryophyta</taxon>
        <taxon>Tracheophyta</taxon>
        <taxon>Spermatophyta</taxon>
        <taxon>Magnoliopsida</taxon>
        <taxon>Liliopsida</taxon>
        <taxon>Arecaceae</taxon>
        <taxon>Coryphoideae</taxon>
        <taxon>Phoeniceae</taxon>
        <taxon>Phoenix</taxon>
    </lineage>
</organism>
<feature type="coiled-coil region" evidence="1">
    <location>
        <begin position="351"/>
        <end position="413"/>
    </location>
</feature>
<feature type="region of interest" description="Disordered" evidence="2">
    <location>
        <begin position="90"/>
        <end position="125"/>
    </location>
</feature>
<keyword evidence="3" id="KW-1185">Reference proteome</keyword>
<feature type="compositionally biased region" description="Polar residues" evidence="2">
    <location>
        <begin position="320"/>
        <end position="329"/>
    </location>
</feature>
<proteinExistence type="predicted"/>
<feature type="coiled-coil region" evidence="1">
    <location>
        <begin position="538"/>
        <end position="579"/>
    </location>
</feature>
<feature type="region of interest" description="Disordered" evidence="2">
    <location>
        <begin position="1"/>
        <end position="24"/>
    </location>
</feature>
<gene>
    <name evidence="4 5" type="primary">LOC113462457</name>
</gene>
<reference evidence="4 5" key="2">
    <citation type="submission" date="2025-04" db="UniProtKB">
        <authorList>
            <consortium name="RefSeq"/>
        </authorList>
    </citation>
    <scope>IDENTIFICATION</scope>
    <source>
        <tissue evidence="4 5">Young leaves</tissue>
    </source>
</reference>
<keyword evidence="1" id="KW-0175">Coiled coil</keyword>
<feature type="compositionally biased region" description="Basic and acidic residues" evidence="2">
    <location>
        <begin position="111"/>
        <end position="125"/>
    </location>
</feature>
<dbReference type="AlphaFoldDB" id="A0A8B8J1P9"/>